<accession>A0A8S1P7W0</accession>
<gene>
    <name evidence="1" type="ORF">PSON_ATCC_30995.1.T0710160</name>
</gene>
<evidence type="ECO:0000313" key="1">
    <source>
        <dbReference type="EMBL" id="CAD8099136.1"/>
    </source>
</evidence>
<keyword evidence="2" id="KW-1185">Reference proteome</keyword>
<comment type="caution">
    <text evidence="1">The sequence shown here is derived from an EMBL/GenBank/DDBJ whole genome shotgun (WGS) entry which is preliminary data.</text>
</comment>
<reference evidence="1" key="1">
    <citation type="submission" date="2021-01" db="EMBL/GenBank/DDBJ databases">
        <authorList>
            <consortium name="Genoscope - CEA"/>
            <person name="William W."/>
        </authorList>
    </citation>
    <scope>NUCLEOTIDE SEQUENCE</scope>
</reference>
<evidence type="ECO:0000313" key="2">
    <source>
        <dbReference type="Proteomes" id="UP000692954"/>
    </source>
</evidence>
<protein>
    <submittedName>
        <fullName evidence="1">Uncharacterized protein</fullName>
    </submittedName>
</protein>
<sequence>MNIIRLHYQRHKLIIQVQNVLETEINLKLIAFHLTRNPYIIILIFCIVHNIKFQLSLEYQIKRIFINQLWDFQPESNLILKKKFNINILIFNKMMIHIIKLYKLSTTNINLKNMYTLNLLRFNVYLQFGSSQFMQYKQRLQIRKQLFKNSYQRTKLITNIQFI</sequence>
<dbReference type="AlphaFoldDB" id="A0A8S1P7W0"/>
<dbReference type="Proteomes" id="UP000692954">
    <property type="component" value="Unassembled WGS sequence"/>
</dbReference>
<name>A0A8S1P7W0_9CILI</name>
<organism evidence="1 2">
    <name type="scientific">Paramecium sonneborni</name>
    <dbReference type="NCBI Taxonomy" id="65129"/>
    <lineage>
        <taxon>Eukaryota</taxon>
        <taxon>Sar</taxon>
        <taxon>Alveolata</taxon>
        <taxon>Ciliophora</taxon>
        <taxon>Intramacronucleata</taxon>
        <taxon>Oligohymenophorea</taxon>
        <taxon>Peniculida</taxon>
        <taxon>Parameciidae</taxon>
        <taxon>Paramecium</taxon>
    </lineage>
</organism>
<proteinExistence type="predicted"/>
<dbReference type="EMBL" id="CAJJDN010000071">
    <property type="protein sequence ID" value="CAD8099136.1"/>
    <property type="molecule type" value="Genomic_DNA"/>
</dbReference>